<name>A0ABV2M228_9FIRM</name>
<dbReference type="Gene3D" id="3.30.559.30">
    <property type="entry name" value="Nonribosomal peptide synthetase, condensation domain"/>
    <property type="match status" value="1"/>
</dbReference>
<dbReference type="EMBL" id="JBEPMJ010000011">
    <property type="protein sequence ID" value="MET3750502.1"/>
    <property type="molecule type" value="Genomic_DNA"/>
</dbReference>
<dbReference type="RefSeq" id="WP_257464598.1">
    <property type="nucleotide sequence ID" value="NZ_BAABXP010000005.1"/>
</dbReference>
<dbReference type="Proteomes" id="UP001549106">
    <property type="component" value="Unassembled WGS sequence"/>
</dbReference>
<dbReference type="SUPFAM" id="SSF52777">
    <property type="entry name" value="CoA-dependent acyltransferases"/>
    <property type="match status" value="2"/>
</dbReference>
<dbReference type="InterPro" id="IPR023213">
    <property type="entry name" value="CAT-like_dom_sf"/>
</dbReference>
<feature type="transmembrane region" description="Helical" evidence="2">
    <location>
        <begin position="490"/>
        <end position="509"/>
    </location>
</feature>
<sequence>MKSGYSNWRKLDNAALAFPPATDKNDTRVFRMYCELKETVDPEILQTALDHTMEKYPLFQVVLRKGLFWFYLERRDIRAVAKKEVKPPCSRLYIPDKKALLFEVSYYENRINFEVYHALTDGTGARNFLQELVQNYLKLQHPETRFPETETRQRATFRDHEEDSFSQYYSSETPKNKEKNPRAVRLKGEMLGHDDMQILEISIPVKEILDKARSYGASITAYLSAIFICSIHEEIPRNRQKRPVTLMVPVNLRNFFPSESMANFFGWIEVGYTFTETTTFQDVLEDVKKQFETELVKEKIAMHMNGYVRLEKNPVIRAVPLEVKKYFLMVGAALGSRRITTVYSNIGVVRFPEEYEQYIERFGFFTCTEALQLCSCSYGDELLLGFTSKIPGESIQRNFLEYLKKDEISFTEERNDFPGCGEEQKKEGRKAYQTFTFLCLAAAVLCGMINYMTAQTLNWFWFAAAGSFCAWLVVSVGYTKRRNILKNEMWQLLIITAIAVLWDVFTGWHRWSVDFVLPFGAMAVLGSIPVIAKVNHLEPEEYLFYLVQAGIAGCIPIILVWAGIVRFTYPSVICAGISFLVLAGLFIFQKKNTVGEFHKKLRM</sequence>
<dbReference type="PANTHER" id="PTHR28037:SF1">
    <property type="entry name" value="ALCOHOL O-ACETYLTRANSFERASE 1-RELATED"/>
    <property type="match status" value="1"/>
</dbReference>
<organism evidence="3 4">
    <name type="scientific">Blautia caecimuris</name>
    <dbReference type="NCBI Taxonomy" id="1796615"/>
    <lineage>
        <taxon>Bacteria</taxon>
        <taxon>Bacillati</taxon>
        <taxon>Bacillota</taxon>
        <taxon>Clostridia</taxon>
        <taxon>Lachnospirales</taxon>
        <taxon>Lachnospiraceae</taxon>
        <taxon>Blautia</taxon>
    </lineage>
</organism>
<protein>
    <submittedName>
        <fullName evidence="3">NRPS condensation-like uncharacterized protein</fullName>
    </submittedName>
</protein>
<comment type="caution">
    <text evidence="3">The sequence shown here is derived from an EMBL/GenBank/DDBJ whole genome shotgun (WGS) entry which is preliminary data.</text>
</comment>
<dbReference type="Pfam" id="PF19845">
    <property type="entry name" value="DUF6320"/>
    <property type="match status" value="1"/>
</dbReference>
<keyword evidence="2" id="KW-0472">Membrane</keyword>
<reference evidence="3 4" key="1">
    <citation type="submission" date="2024-06" db="EMBL/GenBank/DDBJ databases">
        <title>Genomic Encyclopedia of Type Strains, Phase IV (KMG-IV): sequencing the most valuable type-strain genomes for metagenomic binning, comparative biology and taxonomic classification.</title>
        <authorList>
            <person name="Goeker M."/>
        </authorList>
    </citation>
    <scope>NUCLEOTIDE SEQUENCE [LARGE SCALE GENOMIC DNA]</scope>
    <source>
        <strain evidence="3 4">DSM 29492</strain>
    </source>
</reference>
<dbReference type="Gene3D" id="3.30.559.10">
    <property type="entry name" value="Chloramphenicol acetyltransferase-like domain"/>
    <property type="match status" value="1"/>
</dbReference>
<dbReference type="PANTHER" id="PTHR28037">
    <property type="entry name" value="ALCOHOL O-ACETYLTRANSFERASE 1-RELATED"/>
    <property type="match status" value="1"/>
</dbReference>
<dbReference type="InterPro" id="IPR046283">
    <property type="entry name" value="DUF6320"/>
</dbReference>
<evidence type="ECO:0000313" key="3">
    <source>
        <dbReference type="EMBL" id="MET3750502.1"/>
    </source>
</evidence>
<feature type="transmembrane region" description="Helical" evidence="2">
    <location>
        <begin position="459"/>
        <end position="478"/>
    </location>
</feature>
<evidence type="ECO:0000256" key="2">
    <source>
        <dbReference type="SAM" id="Phobius"/>
    </source>
</evidence>
<gene>
    <name evidence="3" type="ORF">ABID24_001754</name>
</gene>
<feature type="compositionally biased region" description="Basic and acidic residues" evidence="1">
    <location>
        <begin position="144"/>
        <end position="163"/>
    </location>
</feature>
<evidence type="ECO:0000313" key="4">
    <source>
        <dbReference type="Proteomes" id="UP001549106"/>
    </source>
</evidence>
<evidence type="ECO:0000256" key="1">
    <source>
        <dbReference type="SAM" id="MobiDB-lite"/>
    </source>
</evidence>
<dbReference type="InterPro" id="IPR052058">
    <property type="entry name" value="Alcohol_O-acetyltransferase"/>
</dbReference>
<keyword evidence="2" id="KW-1133">Transmembrane helix</keyword>
<accession>A0ABV2M228</accession>
<feature type="transmembrane region" description="Helical" evidence="2">
    <location>
        <begin position="435"/>
        <end position="453"/>
    </location>
</feature>
<feature type="transmembrane region" description="Helical" evidence="2">
    <location>
        <begin position="542"/>
        <end position="561"/>
    </location>
</feature>
<keyword evidence="2" id="KW-0812">Transmembrane</keyword>
<dbReference type="Pfam" id="PF07247">
    <property type="entry name" value="AATase"/>
    <property type="match status" value="1"/>
</dbReference>
<proteinExistence type="predicted"/>
<feature type="region of interest" description="Disordered" evidence="1">
    <location>
        <begin position="144"/>
        <end position="180"/>
    </location>
</feature>
<feature type="transmembrane region" description="Helical" evidence="2">
    <location>
        <begin position="515"/>
        <end position="535"/>
    </location>
</feature>
<feature type="transmembrane region" description="Helical" evidence="2">
    <location>
        <begin position="567"/>
        <end position="588"/>
    </location>
</feature>
<keyword evidence="4" id="KW-1185">Reference proteome</keyword>
<dbReference type="InterPro" id="IPR010828">
    <property type="entry name" value="Atf2/Sli1-like"/>
</dbReference>